<keyword evidence="2" id="KW-1185">Reference proteome</keyword>
<proteinExistence type="predicted"/>
<dbReference type="EMBL" id="KZ308192">
    <property type="protein sequence ID" value="KAG8224336.1"/>
    <property type="molecule type" value="Genomic_DNA"/>
</dbReference>
<accession>A0A8K0JXX2</accession>
<sequence>MFRERHKDLDVVTIKGISLELMIDYDIVLMIEKNIQDGDFQRVDLQQDLENTSADHPKGQILKEAAKYPRQLHYRHNELT</sequence>
<reference evidence="1" key="1">
    <citation type="submission" date="2013-04" db="EMBL/GenBank/DDBJ databases">
        <authorList>
            <person name="Qu J."/>
            <person name="Murali S.C."/>
            <person name="Bandaranaike D."/>
            <person name="Bellair M."/>
            <person name="Blankenburg K."/>
            <person name="Chao H."/>
            <person name="Dinh H."/>
            <person name="Doddapaneni H."/>
            <person name="Downs B."/>
            <person name="Dugan-Rocha S."/>
            <person name="Elkadiri S."/>
            <person name="Gnanaolivu R.D."/>
            <person name="Hernandez B."/>
            <person name="Javaid M."/>
            <person name="Jayaseelan J.C."/>
            <person name="Lee S."/>
            <person name="Li M."/>
            <person name="Ming W."/>
            <person name="Munidasa M."/>
            <person name="Muniz J."/>
            <person name="Nguyen L."/>
            <person name="Ongeri F."/>
            <person name="Osuji N."/>
            <person name="Pu L.-L."/>
            <person name="Puazo M."/>
            <person name="Qu C."/>
            <person name="Quiroz J."/>
            <person name="Raj R."/>
            <person name="Weissenberger G."/>
            <person name="Xin Y."/>
            <person name="Zou X."/>
            <person name="Han Y."/>
            <person name="Richards S."/>
            <person name="Worley K."/>
            <person name="Muzny D."/>
            <person name="Gibbs R."/>
        </authorList>
    </citation>
    <scope>NUCLEOTIDE SEQUENCE</scope>
    <source>
        <strain evidence="1">Sampled in the wild</strain>
    </source>
</reference>
<comment type="caution">
    <text evidence="1">The sequence shown here is derived from an EMBL/GenBank/DDBJ whole genome shotgun (WGS) entry which is preliminary data.</text>
</comment>
<evidence type="ECO:0000313" key="1">
    <source>
        <dbReference type="EMBL" id="KAG8224336.1"/>
    </source>
</evidence>
<organism evidence="1 2">
    <name type="scientific">Ladona fulva</name>
    <name type="common">Scarce chaser dragonfly</name>
    <name type="synonym">Libellula fulva</name>
    <dbReference type="NCBI Taxonomy" id="123851"/>
    <lineage>
        <taxon>Eukaryota</taxon>
        <taxon>Metazoa</taxon>
        <taxon>Ecdysozoa</taxon>
        <taxon>Arthropoda</taxon>
        <taxon>Hexapoda</taxon>
        <taxon>Insecta</taxon>
        <taxon>Pterygota</taxon>
        <taxon>Palaeoptera</taxon>
        <taxon>Odonata</taxon>
        <taxon>Epiprocta</taxon>
        <taxon>Anisoptera</taxon>
        <taxon>Libelluloidea</taxon>
        <taxon>Libellulidae</taxon>
        <taxon>Ladona</taxon>
    </lineage>
</organism>
<gene>
    <name evidence="1" type="ORF">J437_LFUL004292</name>
</gene>
<dbReference type="Proteomes" id="UP000792457">
    <property type="component" value="Unassembled WGS sequence"/>
</dbReference>
<reference evidence="1" key="2">
    <citation type="submission" date="2017-10" db="EMBL/GenBank/DDBJ databases">
        <title>Ladona fulva Genome sequencing and assembly.</title>
        <authorList>
            <person name="Murali S."/>
            <person name="Richards S."/>
            <person name="Bandaranaike D."/>
            <person name="Bellair M."/>
            <person name="Blankenburg K."/>
            <person name="Chao H."/>
            <person name="Dinh H."/>
            <person name="Doddapaneni H."/>
            <person name="Dugan-Rocha S."/>
            <person name="Elkadiri S."/>
            <person name="Gnanaolivu R."/>
            <person name="Hernandez B."/>
            <person name="Skinner E."/>
            <person name="Javaid M."/>
            <person name="Lee S."/>
            <person name="Li M."/>
            <person name="Ming W."/>
            <person name="Munidasa M."/>
            <person name="Muniz J."/>
            <person name="Nguyen L."/>
            <person name="Hughes D."/>
            <person name="Osuji N."/>
            <person name="Pu L.-L."/>
            <person name="Puazo M."/>
            <person name="Qu C."/>
            <person name="Quiroz J."/>
            <person name="Raj R."/>
            <person name="Weissenberger G."/>
            <person name="Xin Y."/>
            <person name="Zou X."/>
            <person name="Han Y."/>
            <person name="Worley K."/>
            <person name="Muzny D."/>
            <person name="Gibbs R."/>
        </authorList>
    </citation>
    <scope>NUCLEOTIDE SEQUENCE</scope>
    <source>
        <strain evidence="1">Sampled in the wild</strain>
    </source>
</reference>
<dbReference type="AlphaFoldDB" id="A0A8K0JXX2"/>
<evidence type="ECO:0000313" key="2">
    <source>
        <dbReference type="Proteomes" id="UP000792457"/>
    </source>
</evidence>
<protein>
    <submittedName>
        <fullName evidence="1">Uncharacterized protein</fullName>
    </submittedName>
</protein>
<name>A0A8K0JXX2_LADFU</name>